<dbReference type="Gene3D" id="1.25.10.10">
    <property type="entry name" value="Leucine-rich Repeat Variant"/>
    <property type="match status" value="1"/>
</dbReference>
<evidence type="ECO:0000313" key="12">
    <source>
        <dbReference type="Xenbase" id="XB-GENE-6488072"/>
    </source>
</evidence>
<evidence type="ECO:0000256" key="7">
    <source>
        <dbReference type="SAM" id="MobiDB-lite"/>
    </source>
</evidence>
<dbReference type="GO" id="GO:0000723">
    <property type="term" value="P:telomere maintenance"/>
    <property type="evidence" value="ECO:0000318"/>
    <property type="project" value="GO_Central"/>
</dbReference>
<keyword evidence="6" id="KW-0131">Cell cycle</keyword>
<feature type="compositionally biased region" description="Polar residues" evidence="7">
    <location>
        <begin position="1343"/>
        <end position="1365"/>
    </location>
</feature>
<feature type="region of interest" description="Disordered" evidence="7">
    <location>
        <begin position="1736"/>
        <end position="1755"/>
    </location>
</feature>
<feature type="compositionally biased region" description="Polar residues" evidence="7">
    <location>
        <begin position="1157"/>
        <end position="1173"/>
    </location>
</feature>
<comment type="subcellular location">
    <subcellularLocation>
        <location evidence="2">Chromosome</location>
        <location evidence="2">Telomere</location>
    </subcellularLocation>
    <subcellularLocation>
        <location evidence="1">Nucleus</location>
    </subcellularLocation>
</comment>
<keyword evidence="5" id="KW-0539">Nucleus</keyword>
<dbReference type="GO" id="GO:0140445">
    <property type="term" value="C:chromosome, telomeric repeat region"/>
    <property type="evidence" value="ECO:0000318"/>
    <property type="project" value="GO_Central"/>
</dbReference>
<evidence type="ECO:0000256" key="2">
    <source>
        <dbReference type="ARBA" id="ARBA00004574"/>
    </source>
</evidence>
<dbReference type="InterPro" id="IPR011989">
    <property type="entry name" value="ARM-like"/>
</dbReference>
<evidence type="ECO:0000313" key="10">
    <source>
        <dbReference type="Proteomes" id="UP000186698"/>
    </source>
</evidence>
<dbReference type="OrthoDB" id="5399929at2759"/>
<feature type="compositionally biased region" description="Basic and acidic residues" evidence="7">
    <location>
        <begin position="1776"/>
        <end position="1785"/>
    </location>
</feature>
<proteinExistence type="evidence at transcript level"/>
<feature type="compositionally biased region" description="Basic and acidic residues" evidence="7">
    <location>
        <begin position="1303"/>
        <end position="1313"/>
    </location>
</feature>
<feature type="region of interest" description="Disordered" evidence="7">
    <location>
        <begin position="1763"/>
        <end position="1785"/>
    </location>
</feature>
<dbReference type="RefSeq" id="NP_001267578.1">
    <property type="nucleotide sequence ID" value="NM_001280649.1"/>
</dbReference>
<feature type="compositionally biased region" description="Low complexity" evidence="7">
    <location>
        <begin position="2023"/>
        <end position="2034"/>
    </location>
</feature>
<feature type="domain" description="Telomere-associated protein Rif1 N-terminal" evidence="8">
    <location>
        <begin position="22"/>
        <end position="363"/>
    </location>
</feature>
<dbReference type="Bgee" id="101027299">
    <property type="expression patterns" value="Expressed in egg cell and 19 other cell types or tissues"/>
</dbReference>
<feature type="region of interest" description="Disordered" evidence="7">
    <location>
        <begin position="2079"/>
        <end position="2113"/>
    </location>
</feature>
<dbReference type="CTD" id="101027299"/>
<evidence type="ECO:0000256" key="5">
    <source>
        <dbReference type="ARBA" id="ARBA00023242"/>
    </source>
</evidence>
<feature type="compositionally biased region" description="Polar residues" evidence="7">
    <location>
        <begin position="1544"/>
        <end position="1553"/>
    </location>
</feature>
<dbReference type="Xenbase" id="XB-GENE-6488072">
    <property type="gene designation" value="rif1.S"/>
</dbReference>
<feature type="compositionally biased region" description="Basic and acidic residues" evidence="7">
    <location>
        <begin position="1327"/>
        <end position="1342"/>
    </location>
</feature>
<feature type="compositionally biased region" description="Polar residues" evidence="7">
    <location>
        <begin position="1491"/>
        <end position="1509"/>
    </location>
</feature>
<evidence type="ECO:0000256" key="1">
    <source>
        <dbReference type="ARBA" id="ARBA00004123"/>
    </source>
</evidence>
<feature type="compositionally biased region" description="Basic residues" evidence="7">
    <location>
        <begin position="1473"/>
        <end position="1482"/>
    </location>
</feature>
<feature type="compositionally biased region" description="Low complexity" evidence="7">
    <location>
        <begin position="2079"/>
        <end position="2092"/>
    </location>
</feature>
<keyword evidence="3" id="KW-0158">Chromosome</keyword>
<name>I6N3H5_XENLA</name>
<gene>
    <name evidence="11 12" type="primary">rif1.S</name>
    <name evidence="9" type="synonym">Rif1</name>
    <name evidence="11" type="synonym">rif1</name>
</gene>
<dbReference type="PANTHER" id="PTHR22928">
    <property type="entry name" value="TELOMERE-ASSOCIATED PROTEIN RIF1"/>
    <property type="match status" value="1"/>
</dbReference>
<feature type="compositionally biased region" description="Basic and acidic residues" evidence="7">
    <location>
        <begin position="1533"/>
        <end position="1543"/>
    </location>
</feature>
<reference evidence="11" key="2">
    <citation type="submission" date="2025-04" db="UniProtKB">
        <authorList>
            <consortium name="RefSeq"/>
        </authorList>
    </citation>
    <scope>IDENTIFICATION</scope>
</reference>
<evidence type="ECO:0000256" key="4">
    <source>
        <dbReference type="ARBA" id="ARBA00022895"/>
    </source>
</evidence>
<feature type="compositionally biased region" description="Basic and acidic residues" evidence="7">
    <location>
        <begin position="1384"/>
        <end position="1429"/>
    </location>
</feature>
<accession>I6N3H5</accession>
<feature type="region of interest" description="Disordered" evidence="7">
    <location>
        <begin position="2019"/>
        <end position="2053"/>
    </location>
</feature>
<evidence type="ECO:0000313" key="11">
    <source>
        <dbReference type="RefSeq" id="NP_001267578.1"/>
    </source>
</evidence>
<feature type="compositionally biased region" description="Low complexity" evidence="7">
    <location>
        <begin position="1520"/>
        <end position="1529"/>
    </location>
</feature>
<dbReference type="EMBL" id="JN166687">
    <property type="protein sequence ID" value="AEO79987.1"/>
    <property type="molecule type" value="mRNA"/>
</dbReference>
<dbReference type="GeneID" id="101027299"/>
<dbReference type="InterPro" id="IPR016024">
    <property type="entry name" value="ARM-type_fold"/>
</dbReference>
<evidence type="ECO:0000256" key="6">
    <source>
        <dbReference type="ARBA" id="ARBA00023306"/>
    </source>
</evidence>
<dbReference type="PANTHER" id="PTHR22928:SF3">
    <property type="entry name" value="TELOMERE-ASSOCIATED PROTEIN RIF1"/>
    <property type="match status" value="1"/>
</dbReference>
<dbReference type="KEGG" id="xla:101027299"/>
<feature type="compositionally biased region" description="Acidic residues" evidence="7">
    <location>
        <begin position="1763"/>
        <end position="1775"/>
    </location>
</feature>
<evidence type="ECO:0000259" key="8">
    <source>
        <dbReference type="Pfam" id="PF12231"/>
    </source>
</evidence>
<feature type="region of interest" description="Disordered" evidence="7">
    <location>
        <begin position="1151"/>
        <end position="1196"/>
    </location>
</feature>
<keyword evidence="10" id="KW-1185">Reference proteome</keyword>
<keyword evidence="4" id="KW-0779">Telomere</keyword>
<protein>
    <submittedName>
        <fullName evidence="11">Replication timing regulatory factor 1 S homeolog</fullName>
    </submittedName>
    <submittedName>
        <fullName evidence="9">Rif1 protein</fullName>
    </submittedName>
</protein>
<dbReference type="Proteomes" id="UP000186698">
    <property type="component" value="Chromosome 9_10S"/>
</dbReference>
<feature type="compositionally biased region" description="Basic and acidic residues" evidence="7">
    <location>
        <begin position="1461"/>
        <end position="1472"/>
    </location>
</feature>
<dbReference type="Pfam" id="PF12231">
    <property type="entry name" value="Rif1_N"/>
    <property type="match status" value="1"/>
</dbReference>
<dbReference type="AGR" id="Xenbase:XB-GENE-6488072"/>
<feature type="region of interest" description="Disordered" evidence="7">
    <location>
        <begin position="1243"/>
        <end position="1553"/>
    </location>
</feature>
<feature type="compositionally biased region" description="Low complexity" evidence="7">
    <location>
        <begin position="1174"/>
        <end position="1185"/>
    </location>
</feature>
<evidence type="ECO:0000313" key="9">
    <source>
        <dbReference type="EMBL" id="AEO79987.1"/>
    </source>
</evidence>
<organism evidence="9">
    <name type="scientific">Xenopus laevis</name>
    <name type="common">African clawed frog</name>
    <dbReference type="NCBI Taxonomy" id="8355"/>
    <lineage>
        <taxon>Eukaryota</taxon>
        <taxon>Metazoa</taxon>
        <taxon>Chordata</taxon>
        <taxon>Craniata</taxon>
        <taxon>Vertebrata</taxon>
        <taxon>Euteleostomi</taxon>
        <taxon>Amphibia</taxon>
        <taxon>Batrachia</taxon>
        <taxon>Anura</taxon>
        <taxon>Pipoidea</taxon>
        <taxon>Pipidae</taxon>
        <taxon>Xenopodinae</taxon>
        <taxon>Xenopus</taxon>
        <taxon>Xenopus</taxon>
    </lineage>
</organism>
<reference evidence="9 11" key="1">
    <citation type="journal article" date="2012" name="Cell Cycle">
        <title>Role for Rif1 in the checkpoint response to damaged DNA in Xenopus egg extracts.</title>
        <authorList>
            <person name="Kumar S."/>
            <person name="Yoo H.Y."/>
            <person name="Kumagai A."/>
            <person name="Shevchenko A."/>
            <person name="Shevchenko A."/>
            <person name="Dunphy W.G."/>
        </authorList>
    </citation>
    <scope>NUCLEOTIDE SEQUENCE</scope>
</reference>
<sequence length="2327" mass="257372">MAVVCSVDSHLLPLLETLEDAAISHTEQTDAYLSIANRLSGEEGKDFGVLVGGQFSRLCKAFKAHISNQNSDLSNAALQALGFCLFNNKIASGLSALETEELLTALNRIAVTATDKNTCTRALWVISKQNFPSEEVEKLVPSILSTLESVLNKDVQSLVIEYEALNVVIRLLEQAPTQMTHEAVRWSKLIIPLVVHSAPKVRLRAATSLEIGLPLLLQKQQDVSALTEQLMTSKIVAELQKLFSTKNETYVLKLWPLFVKLLGKTLHRSGSFINSLLQLEELGFRSGSPAVKKIAFIAWKSLIDNFASNPDILCSTKRLKLLMQPLSSIHVRTEALALTKIEVWWYLLMRLGSQLSAHFEQVCLPLLQSALSVESFSTPGTPLRTNNQSMAASTPLQKGSLPFGSPTTPKINLNSSLLTSVSFPSLHLLGIEMLLHFMLGPEVVSFAAQHKIVLSLEPLQHPLVSSSSFFCKHAGTLLTAVQDGFITIGKDASDAVLNAVWKDMIVFTKAAIDTGNKKERQGSEVLTHLLQALKNIVTSDALQVEKTMNLLEYTIKGLPQKVLGSAAYQVANMDLLNGTPALFLIQLHFHTGLLEKSVTGERFFTNFETLVSYALTGPTSPLAFSESVLGELNQIAQFIENKERLWRMWSVLINPLTERINQTNEVNQGDALEHNFRAMHSALMLPITHIFPIPAFPQPTMKTLLRSWSELYKVFARCAALVATAEENVWCEELCSRILVVLEDLSLNLVMLERIVQIVTVIVENFNFSPYTTKFQPKTKTPHTPTDWAKKKREPLGNLNSMLKLLVKLIDSFHGLGLEECQLEANSVTLISTGSSLIGVLSACVSHVTLPSVIRTVFTMITKPLSLLFKKTQSESNKVYNGLNNKLEKLLGDVIVCLGSRFNGPYDSDLLETLSPILCLLFLHKNKQTRNQAAQFWNGSFAKATMLTYPEELKPVLSQVKSKTPLLLPGFTFLSEDLSGPHSENMDNSQLEAKISGIEVRSTGKRDSLLVRVEQAKDKGTPPRPTQAKLKLDFSSPKPKEKLLDEERSVDFVFIPPETKERLLTEHQKEVLRTKRVDIPTMYNNLDASQDTTLFTQYSQSQDNSLEMPTLAGQEEKASEAKENVPKVLLNENGFSKEIKPVAKCDHDISDGKRAQTESTDASAVGGTNTEVQNTSNISNSSTSSDMVQGTPPPPVSRRQSFITLEKFDSSMSNSFSPLSNTQFPKGTEVFSSLIAKKAVKVENSQTSKEKENMELVSSKTEVSKPVSKRGRKPKSLLMPENAVKTEDVKGDSSSEPQNNVGDLERHENKDWVPDSQTQELESEVAETVKESKDNAECKENTPPETINHANNDTSQIQQATSNQKSLRRSSRRQSEILDGVKSIADKGQKPQREKVVKTQEKDGLDHDKKNLPEADLDKVKATAMKQDEEQGESQEITRSRTRYQTRRSSQGLVLASENSESDHSETREESTKRKRSWRSKTKSIEKDDNVNTQSPLSQDNEPTETVPNGENDPEKQSLEENNLESGSEMESEVYHSKTKEISSKTYTLISDSTVSEANVATETNKTYDVTKSYSRLQSLLTEPTASDFSTAVSEVFQPSESNLHVSDCFHKRTKRARRSKSCDCCGKASNNKESTHTVLNSSAKADLKPKKVHSSLVASEMSDTPFDETVFLGPCAVSTPLVETKDKCFFKPSVSELKSDTESEQENTVVPLNEETKSEVEEVTQIFVETKTVAAPEETMESVEKNAEPQEDTIKATKENTEALEETMESVEENAEPREDSIKATKENTEALEETMESLEETIETPVIQAPEEHIKVLEELMEAPGKEVAAFEETMSNPEQNLEASHETMEILERGSAVPKVAQRLPDEISGQTVVQGKDSDIPKICDEDKENYIPQLDNNFIRVLNVTKDMETKTATASENIDPEMGVASAENIAENTLIKPESSHCLSGFIDCSSNPAEPEKETIEDVCVASEKLATPDVPENVAMEDKVTEGRADTDSPPKMKGLVNFTLANDSPGGNSCWSPSASPSTSILKKGVKRQQENDSPSPLNKIRRVSFANPIYQEGLADDIDRKSPVVRCSSSNSPSSRSLKLLTSNQPKHNTTPTKGFVSPSSRVLGFKSSKKNLISEMTKESMPSPKESVYPALMNCTTPVDVILPQITSLAWARGLGQLIRAKNIKTIGDLSTLTPPEIKTLPIRSPKVSTVKKALRVYHEQQTKVKGFDEFAVLDETEKPLSILDEKNTSIEEEKLATDLAELPTGAMDAAPSPDLQSQIAALSLQFSSEGLCKYSASQLFDMQEKLGSMSNCIIRHLQSRWRSPSHENSI</sequence>
<dbReference type="InterPro" id="IPR022031">
    <property type="entry name" value="Rif1_N"/>
</dbReference>
<feature type="compositionally biased region" description="Basic and acidic residues" evidence="7">
    <location>
        <begin position="1743"/>
        <end position="1755"/>
    </location>
</feature>
<dbReference type="CDD" id="cd14267">
    <property type="entry name" value="Rif1_CTD_C-II_like"/>
    <property type="match status" value="1"/>
</dbReference>
<dbReference type="SUPFAM" id="SSF48371">
    <property type="entry name" value="ARM repeat"/>
    <property type="match status" value="1"/>
</dbReference>
<evidence type="ECO:0000256" key="3">
    <source>
        <dbReference type="ARBA" id="ARBA00022454"/>
    </source>
</evidence>
<dbReference type="GO" id="GO:0005634">
    <property type="term" value="C:nucleus"/>
    <property type="evidence" value="ECO:0000318"/>
    <property type="project" value="GO_Central"/>
</dbReference>
<feature type="compositionally biased region" description="Basic and acidic residues" evidence="7">
    <location>
        <begin position="1284"/>
        <end position="1293"/>
    </location>
</feature>
<feature type="compositionally biased region" description="Polar residues" evidence="7">
    <location>
        <begin position="2095"/>
        <end position="2113"/>
    </location>
</feature>